<dbReference type="Pfam" id="PF07995">
    <property type="entry name" value="GSDH"/>
    <property type="match status" value="1"/>
</dbReference>
<reference evidence="3 4" key="1">
    <citation type="submission" date="2020-10" db="EMBL/GenBank/DDBJ databases">
        <title>Mucilaginibacter mali sp. nov., isolated from rhizosphere soil of apple orchard.</title>
        <authorList>
            <person name="Lee J.-S."/>
            <person name="Kim H.S."/>
            <person name="Kim J.-S."/>
        </authorList>
    </citation>
    <scope>NUCLEOTIDE SEQUENCE [LARGE SCALE GENOMIC DNA]</scope>
    <source>
        <strain evidence="3 4">KCTC 23157</strain>
    </source>
</reference>
<accession>A0ABR9XD52</accession>
<dbReference type="SUPFAM" id="SSF50952">
    <property type="entry name" value="Soluble quinoprotein glucose dehydrogenase"/>
    <property type="match status" value="1"/>
</dbReference>
<keyword evidence="4" id="KW-1185">Reference proteome</keyword>
<dbReference type="PROSITE" id="PS51257">
    <property type="entry name" value="PROKAR_LIPOPROTEIN"/>
    <property type="match status" value="1"/>
</dbReference>
<dbReference type="Proteomes" id="UP000632774">
    <property type="component" value="Unassembled WGS sequence"/>
</dbReference>
<gene>
    <name evidence="3" type="ORF">IRJ18_03040</name>
</gene>
<dbReference type="PANTHER" id="PTHR19328:SF75">
    <property type="entry name" value="ALDOSE SUGAR DEHYDROGENASE YLII"/>
    <property type="match status" value="1"/>
</dbReference>
<dbReference type="PANTHER" id="PTHR19328">
    <property type="entry name" value="HEDGEHOG-INTERACTING PROTEIN"/>
    <property type="match status" value="1"/>
</dbReference>
<dbReference type="InterPro" id="IPR012938">
    <property type="entry name" value="Glc/Sorbosone_DH"/>
</dbReference>
<dbReference type="EMBL" id="JADFFM010000001">
    <property type="protein sequence ID" value="MBE9665324.1"/>
    <property type="molecule type" value="Genomic_DNA"/>
</dbReference>
<evidence type="ECO:0000313" key="4">
    <source>
        <dbReference type="Proteomes" id="UP000632774"/>
    </source>
</evidence>
<dbReference type="Gene3D" id="2.120.10.30">
    <property type="entry name" value="TolB, C-terminal domain"/>
    <property type="match status" value="1"/>
</dbReference>
<feature type="signal peptide" evidence="1">
    <location>
        <begin position="1"/>
        <end position="22"/>
    </location>
</feature>
<proteinExistence type="predicted"/>
<feature type="chain" id="PRO_5045951534" evidence="1">
    <location>
        <begin position="23"/>
        <end position="423"/>
    </location>
</feature>
<evidence type="ECO:0000313" key="3">
    <source>
        <dbReference type="EMBL" id="MBE9665324.1"/>
    </source>
</evidence>
<dbReference type="InterPro" id="IPR011041">
    <property type="entry name" value="Quinoprot_gluc/sorb_DH_b-prop"/>
</dbReference>
<sequence length="423" mass="44920">MKTFIHNRSIIACIALSVILLAACNHNKVNDGDITQPANNGGTAGTGAPVETAAKVAPNQAPAFDGQTRVGSVKTTTAIKVSIITSSLSYPWGLAFLPDGRMLVTEKPGRIRIVTTSGAIGNPITGVPLVSYAGESGLLSIALDPDFATSRMVFWTFTETVTGGVTMSVAKGKLSADETAFENVQVIYRATPAYNGTTNHKGSNLLFDSQGRLYVSFGEHSADDIRVQAQSLGATIGKIIRINKDGTAAAGNPFAGTAGAKPEIWSLGHRNPQGLAWNPVTGDLWESEHGPQAGDEINLIKAGGNYGWPTIAYGLEYSGAKVGNGTQQAGMEQPVYYWDPAIAPSGITFYTGSLIPEWRNNLFVAALKGMHIVRLVIKDNKVIGEERLLADQGQRFRKVVQGPDGALYAITDMAQGRIYRIGI</sequence>
<name>A0ABR9XD52_9SPHI</name>
<protein>
    <submittedName>
        <fullName evidence="3">PQQ-dependent sugar dehydrogenase</fullName>
    </submittedName>
</protein>
<comment type="caution">
    <text evidence="3">The sequence shown here is derived from an EMBL/GenBank/DDBJ whole genome shotgun (WGS) entry which is preliminary data.</text>
</comment>
<evidence type="ECO:0000256" key="1">
    <source>
        <dbReference type="SAM" id="SignalP"/>
    </source>
</evidence>
<organism evidence="3 4">
    <name type="scientific">Mucilaginibacter boryungensis</name>
    <dbReference type="NCBI Taxonomy" id="768480"/>
    <lineage>
        <taxon>Bacteria</taxon>
        <taxon>Pseudomonadati</taxon>
        <taxon>Bacteroidota</taxon>
        <taxon>Sphingobacteriia</taxon>
        <taxon>Sphingobacteriales</taxon>
        <taxon>Sphingobacteriaceae</taxon>
        <taxon>Mucilaginibacter</taxon>
    </lineage>
</organism>
<feature type="domain" description="Glucose/Sorbosone dehydrogenase" evidence="2">
    <location>
        <begin position="88"/>
        <end position="420"/>
    </location>
</feature>
<evidence type="ECO:0000259" key="2">
    <source>
        <dbReference type="Pfam" id="PF07995"/>
    </source>
</evidence>
<dbReference type="RefSeq" id="WP_194104724.1">
    <property type="nucleotide sequence ID" value="NZ_JADFFM010000001.1"/>
</dbReference>
<dbReference type="InterPro" id="IPR011042">
    <property type="entry name" value="6-blade_b-propeller_TolB-like"/>
</dbReference>
<keyword evidence="1" id="KW-0732">Signal</keyword>